<keyword evidence="4" id="KW-0067">ATP-binding</keyword>
<feature type="region of interest" description="Disordered" evidence="5">
    <location>
        <begin position="355"/>
        <end position="376"/>
    </location>
</feature>
<dbReference type="EMBL" id="JAGHQL010000035">
    <property type="protein sequence ID" value="KAH0543279.1"/>
    <property type="molecule type" value="Genomic_DNA"/>
</dbReference>
<evidence type="ECO:0000259" key="6">
    <source>
        <dbReference type="PROSITE" id="PS51192"/>
    </source>
</evidence>
<keyword evidence="2" id="KW-0378">Hydrolase</keyword>
<evidence type="ECO:0000313" key="9">
    <source>
        <dbReference type="Proteomes" id="UP000698800"/>
    </source>
</evidence>
<keyword evidence="9" id="KW-1185">Reference proteome</keyword>
<feature type="domain" description="Helicase C-terminal" evidence="7">
    <location>
        <begin position="948"/>
        <end position="1147"/>
    </location>
</feature>
<dbReference type="CDD" id="cd17917">
    <property type="entry name" value="DEXHc_RHA-like"/>
    <property type="match status" value="1"/>
</dbReference>
<dbReference type="PROSITE" id="PS51192">
    <property type="entry name" value="HELICASE_ATP_BIND_1"/>
    <property type="match status" value="1"/>
</dbReference>
<feature type="region of interest" description="Disordered" evidence="5">
    <location>
        <begin position="244"/>
        <end position="280"/>
    </location>
</feature>
<dbReference type="Proteomes" id="UP000698800">
    <property type="component" value="Unassembled WGS sequence"/>
</dbReference>
<feature type="compositionally biased region" description="Polar residues" evidence="5">
    <location>
        <begin position="252"/>
        <end position="270"/>
    </location>
</feature>
<dbReference type="InterPro" id="IPR014001">
    <property type="entry name" value="Helicase_ATP-bd"/>
</dbReference>
<feature type="compositionally biased region" description="Basic residues" evidence="5">
    <location>
        <begin position="355"/>
        <end position="364"/>
    </location>
</feature>
<keyword evidence="3" id="KW-0347">Helicase</keyword>
<dbReference type="GO" id="GO:0005524">
    <property type="term" value="F:ATP binding"/>
    <property type="evidence" value="ECO:0007669"/>
    <property type="project" value="UniProtKB-KW"/>
</dbReference>
<sequence length="1479" mass="166474">MHATFIRLTIMAPGKKKKKATSNPARGFATTSIASKPKREKQDTIPEMVDLQISASIQVDTTSSSVVELPADTGNPKELHELTPGDLEEQLEESELQVLVEKHASNCKRQSTRQASKLQRDLRLLRMPAEPMNVRKWLSPELMEQILCLVSQDIRNGNFRPEPGSIPKLKEPMQEDLVAKLWTLKLSLLALSFPEQNVKEALQQVLENVSVTGDLTPASKENIWGLPQALDWLALTCERSELPDYDRRPQHYTPNETPQNSGASTPSFNSPEKKDASATRGISNVLQPGFAFRDSSLVDEAMGTSRKVSEHAQTKDYNQASDQESDLEPDELISSYLSIKSQLYELQPHLIRSFPRTRKSKLPRSNHSADESSTTPEIKRLLNKLKKIESDVLFDQHEADAQWTDKCIEIERENAMRKELGLHPAKIRSTADLSLGAADEIPQAPQGLNPVSPGSAYAEYGIEDDEDGSQDDDVGMLGELFTSLPETLVDPLTGSSSMVMSTAKGPRVIIREFGKWTGVSPRRVLEEACRSRDSKVRLLYKVISSSSFSNRHSLKITWSKDQPPIRLSSLSSVSSLSDSRSMTFEMTTASTPNIAQSESYISVAALFLVFHTSQKEEKVYLRLPSVWRDLWGEFVETYNERTDEADRDELRNIKALVQNKLDMEDNEGVILTKAFQKRNAAANDQGNKAQKDTEADAYVNRTPEQLKELWRQKSSTYNFQKMLGSRVQLPMWNFRKEVLEAIDRQQVVIICGETGCGKSTQIPSFVLEHELSRGKPCKIYCTEPRRISAISLARRVSEELGERKNDLGTPRSMVLDEVHERSIDSDFMLIVLRKLIVRRPDLKVILMSATMDAQRFSSYLGGAPVLTVPGRTFPVETKYLEDAIELTEYVFDESYNSSSRANLDDIDTDGVSDSINPSSAKDLRGAKYSARTRKTLSELDEYRIDYDLIAKLIEKIATDSEYIRYSKAILIFLPGMGEIKQLNNILLAHPSFASGWNIFPLHSTIASEEQELAFLVPPEGIRKIVLATNIAETGITIPDSEHHQIPTEISSRSNISLVTCVVDTGKHKEMRFDERRQLSRLVESFISRANAKQRRGRAGRVQEGKATGLCFHLFTKERHDKLLAEQQMPELLRLSLQDLVLRVKICKLGNIEETLSEALDPPLAKNVRRAIDALIDVKALTPSEELTPLGQQLAKFPLDVYLGKLILLGSVFRCLDLTLTLAAILSSKTPFSSPMAASQQAKLARIAFKRGESDLLTVWNAYSAWRRVCSTQGESELQFCRKNYLSSQTLSNIEDLKQQLVVSVVDSGFLELTESERVALNKARFSRSRRRDFFTSPDRVNVNSENDLIADTVIAWSFYPKLLIRDGKGWRNIANNQPVSVSPTSSPNAHETSAAEDFAIALLCGDADFRMYAGVITIDGNKLRFSVPDWKTMLAIKILRIRLKEVLSRSFKTPGKPLPPSLLRWFEIWQRIFTREERK</sequence>
<evidence type="ECO:0000256" key="1">
    <source>
        <dbReference type="ARBA" id="ARBA00022741"/>
    </source>
</evidence>
<dbReference type="CDD" id="cd18791">
    <property type="entry name" value="SF2_C_RHA"/>
    <property type="match status" value="1"/>
</dbReference>
<dbReference type="FunFam" id="1.20.120.1080:FF:000002">
    <property type="entry name" value="Putative ATP-dependent RNA helicase DHX36"/>
    <property type="match status" value="1"/>
</dbReference>
<evidence type="ECO:0000256" key="5">
    <source>
        <dbReference type="SAM" id="MobiDB-lite"/>
    </source>
</evidence>
<comment type="caution">
    <text evidence="8">The sequence shown here is derived from an EMBL/GenBank/DDBJ whole genome shotgun (WGS) entry which is preliminary data.</text>
</comment>
<dbReference type="OrthoDB" id="5600252at2759"/>
<protein>
    <submittedName>
        <fullName evidence="8">Uncharacterized protein</fullName>
    </submittedName>
</protein>
<evidence type="ECO:0000313" key="8">
    <source>
        <dbReference type="EMBL" id="KAH0543279.1"/>
    </source>
</evidence>
<dbReference type="SMART" id="SM00847">
    <property type="entry name" value="HA2"/>
    <property type="match status" value="1"/>
</dbReference>
<dbReference type="SMART" id="SM00487">
    <property type="entry name" value="DEXDc"/>
    <property type="match status" value="1"/>
</dbReference>
<dbReference type="InterPro" id="IPR001650">
    <property type="entry name" value="Helicase_C-like"/>
</dbReference>
<feature type="compositionally biased region" description="Polar residues" evidence="5">
    <location>
        <begin position="21"/>
        <end position="34"/>
    </location>
</feature>
<dbReference type="Pfam" id="PF21010">
    <property type="entry name" value="HA2_C"/>
    <property type="match status" value="1"/>
</dbReference>
<dbReference type="SUPFAM" id="SSF52540">
    <property type="entry name" value="P-loop containing nucleoside triphosphate hydrolases"/>
    <property type="match status" value="1"/>
</dbReference>
<organism evidence="8 9">
    <name type="scientific">Glutinoglossum americanum</name>
    <dbReference type="NCBI Taxonomy" id="1670608"/>
    <lineage>
        <taxon>Eukaryota</taxon>
        <taxon>Fungi</taxon>
        <taxon>Dikarya</taxon>
        <taxon>Ascomycota</taxon>
        <taxon>Pezizomycotina</taxon>
        <taxon>Geoglossomycetes</taxon>
        <taxon>Geoglossales</taxon>
        <taxon>Geoglossaceae</taxon>
        <taxon>Glutinoglossum</taxon>
    </lineage>
</organism>
<dbReference type="Pfam" id="PF00271">
    <property type="entry name" value="Helicase_C"/>
    <property type="match status" value="1"/>
</dbReference>
<evidence type="ECO:0000256" key="4">
    <source>
        <dbReference type="ARBA" id="ARBA00022840"/>
    </source>
</evidence>
<dbReference type="GO" id="GO:0004386">
    <property type="term" value="F:helicase activity"/>
    <property type="evidence" value="ECO:0007669"/>
    <property type="project" value="UniProtKB-KW"/>
</dbReference>
<dbReference type="PANTHER" id="PTHR18934:SF145">
    <property type="entry name" value="ATP-DEPENDENT RNA HELICASE DHX57-RELATED"/>
    <property type="match status" value="1"/>
</dbReference>
<feature type="compositionally biased region" description="Polar residues" evidence="5">
    <location>
        <begin position="365"/>
        <end position="376"/>
    </location>
</feature>
<dbReference type="Gene3D" id="3.40.50.300">
    <property type="entry name" value="P-loop containing nucleotide triphosphate hydrolases"/>
    <property type="match status" value="3"/>
</dbReference>
<dbReference type="InterPro" id="IPR007502">
    <property type="entry name" value="Helicase-assoc_dom"/>
</dbReference>
<dbReference type="PROSITE" id="PS51194">
    <property type="entry name" value="HELICASE_CTER"/>
    <property type="match status" value="1"/>
</dbReference>
<feature type="region of interest" description="Disordered" evidence="5">
    <location>
        <begin position="14"/>
        <end position="43"/>
    </location>
</feature>
<accession>A0A9P8I092</accession>
<evidence type="ECO:0000256" key="2">
    <source>
        <dbReference type="ARBA" id="ARBA00022801"/>
    </source>
</evidence>
<dbReference type="InterPro" id="IPR027417">
    <property type="entry name" value="P-loop_NTPase"/>
</dbReference>
<keyword evidence="1" id="KW-0547">Nucleotide-binding</keyword>
<dbReference type="GO" id="GO:0016787">
    <property type="term" value="F:hydrolase activity"/>
    <property type="evidence" value="ECO:0007669"/>
    <property type="project" value="UniProtKB-KW"/>
</dbReference>
<dbReference type="Pfam" id="PF04408">
    <property type="entry name" value="WHD_HA2"/>
    <property type="match status" value="1"/>
</dbReference>
<evidence type="ECO:0000259" key="7">
    <source>
        <dbReference type="PROSITE" id="PS51194"/>
    </source>
</evidence>
<name>A0A9P8I092_9PEZI</name>
<gene>
    <name evidence="8" type="ORF">FGG08_002342</name>
</gene>
<dbReference type="SMART" id="SM00490">
    <property type="entry name" value="HELICc"/>
    <property type="match status" value="1"/>
</dbReference>
<feature type="region of interest" description="Disordered" evidence="5">
    <location>
        <begin position="303"/>
        <end position="328"/>
    </location>
</feature>
<dbReference type="GO" id="GO:0003723">
    <property type="term" value="F:RNA binding"/>
    <property type="evidence" value="ECO:0007669"/>
    <property type="project" value="TreeGrafter"/>
</dbReference>
<dbReference type="FunFam" id="3.40.50.300:FF:000819">
    <property type="entry name" value="ATP dependent RNA helicase, putative"/>
    <property type="match status" value="1"/>
</dbReference>
<dbReference type="InterPro" id="IPR048333">
    <property type="entry name" value="HA2_WH"/>
</dbReference>
<feature type="domain" description="Helicase ATP-binding" evidence="6">
    <location>
        <begin position="739"/>
        <end position="869"/>
    </location>
</feature>
<proteinExistence type="predicted"/>
<dbReference type="Gene3D" id="1.20.120.1080">
    <property type="match status" value="1"/>
</dbReference>
<evidence type="ECO:0000256" key="3">
    <source>
        <dbReference type="ARBA" id="ARBA00022806"/>
    </source>
</evidence>
<dbReference type="PANTHER" id="PTHR18934">
    <property type="entry name" value="ATP-DEPENDENT RNA HELICASE"/>
    <property type="match status" value="1"/>
</dbReference>
<reference evidence="8" key="1">
    <citation type="submission" date="2021-03" db="EMBL/GenBank/DDBJ databases">
        <title>Comparative genomics and phylogenomic investigation of the class Geoglossomycetes provide insights into ecological specialization and systematics.</title>
        <authorList>
            <person name="Melie T."/>
            <person name="Pirro S."/>
            <person name="Miller A.N."/>
            <person name="Quandt A."/>
        </authorList>
    </citation>
    <scope>NUCLEOTIDE SEQUENCE</scope>
    <source>
        <strain evidence="8">GBOQ0MN5Z8</strain>
    </source>
</reference>